<keyword evidence="5" id="KW-0520">NAD</keyword>
<dbReference type="Proteomes" id="UP000092555">
    <property type="component" value="Unassembled WGS sequence"/>
</dbReference>
<dbReference type="Gene3D" id="1.10.10.970">
    <property type="entry name" value="RNA 2'-phosphotransferase, Tpt1/KptA family, N-terminal domain"/>
    <property type="match status" value="1"/>
</dbReference>
<dbReference type="PANTHER" id="PTHR12684">
    <property type="entry name" value="PUTATIVE PHOSPHOTRANSFERASE"/>
    <property type="match status" value="1"/>
</dbReference>
<gene>
    <name evidence="7" type="ORF">METBIDRAFT_40334</name>
</gene>
<evidence type="ECO:0000256" key="5">
    <source>
        <dbReference type="ARBA" id="ARBA00023027"/>
    </source>
</evidence>
<proteinExistence type="inferred from homology"/>
<evidence type="ECO:0000256" key="4">
    <source>
        <dbReference type="ARBA" id="ARBA00022679"/>
    </source>
</evidence>
<dbReference type="STRING" id="869754.A0A1A0HE39"/>
<dbReference type="InterPro" id="IPR002745">
    <property type="entry name" value="Ptrans_KptA/Tpt1"/>
</dbReference>
<evidence type="ECO:0000256" key="3">
    <source>
        <dbReference type="ARBA" id="ARBA00012007"/>
    </source>
</evidence>
<evidence type="ECO:0000256" key="2">
    <source>
        <dbReference type="ARBA" id="ARBA00009836"/>
    </source>
</evidence>
<dbReference type="GO" id="GO:0005737">
    <property type="term" value="C:cytoplasm"/>
    <property type="evidence" value="ECO:0007669"/>
    <property type="project" value="EnsemblFungi"/>
</dbReference>
<dbReference type="InterPro" id="IPR042080">
    <property type="entry name" value="RNA_2'-PTrans_N"/>
</dbReference>
<comment type="catalytic activity">
    <reaction evidence="6">
        <text>2'-phospho-[ligated tRNA] + NAD(+) = mature tRNA + ADP-alpha-D-ribose 1'',2''-cyclic phosphate + nicotinamide</text>
        <dbReference type="Rhea" id="RHEA:23324"/>
        <dbReference type="Rhea" id="RHEA-COMP:11106"/>
        <dbReference type="Rhea" id="RHEA-COMP:11107"/>
        <dbReference type="ChEBI" id="CHEBI:17154"/>
        <dbReference type="ChEBI" id="CHEBI:57540"/>
        <dbReference type="ChEBI" id="CHEBI:76596"/>
        <dbReference type="ChEBI" id="CHEBI:82883"/>
        <dbReference type="ChEBI" id="CHEBI:85027"/>
        <dbReference type="EC" id="2.7.1.160"/>
    </reaction>
</comment>
<dbReference type="EMBL" id="LXTC01000002">
    <property type="protein sequence ID" value="OBA22369.1"/>
    <property type="molecule type" value="Genomic_DNA"/>
</dbReference>
<dbReference type="GO" id="GO:0006388">
    <property type="term" value="P:tRNA splicing, via endonucleolytic cleavage and ligation"/>
    <property type="evidence" value="ECO:0007669"/>
    <property type="project" value="EnsemblFungi"/>
</dbReference>
<protein>
    <recommendedName>
        <fullName evidence="3">2'-phosphotransferase</fullName>
        <ecNumber evidence="3">2.7.1.160</ecNumber>
    </recommendedName>
</protein>
<accession>A0A1A0HE39</accession>
<dbReference type="RefSeq" id="XP_018712865.1">
    <property type="nucleotide sequence ID" value="XM_018857260.1"/>
</dbReference>
<dbReference type="Pfam" id="PF01885">
    <property type="entry name" value="PTS_2-RNA"/>
    <property type="match status" value="1"/>
</dbReference>
<sequence>MSAPDPKKRDTLVSKALSYLLRHGAQKEKLPIDLLGWVPVDAILSNNRLKTHKATFADLQRIVENNEKQRFRLKQDGKIWLICANQGHTLKTIVPELMRLEKSTMPSEVYHGTYKQKLASILETGLSRMARNHIHLTSNAPWSKLGIRTSCNTLLYIDTDLCMDDGFEFWRSANGVILCEGNSDGVIPPKYFKKIEAAGDQEV</sequence>
<evidence type="ECO:0000313" key="7">
    <source>
        <dbReference type="EMBL" id="OBA22369.1"/>
    </source>
</evidence>
<keyword evidence="4 7" id="KW-0808">Transferase</keyword>
<dbReference type="EC" id="2.7.1.160" evidence="3"/>
<evidence type="ECO:0000313" key="8">
    <source>
        <dbReference type="Proteomes" id="UP000092555"/>
    </source>
</evidence>
<dbReference type="PANTHER" id="PTHR12684:SF2">
    <property type="entry name" value="TRNA 2'-PHOSPHOTRANSFERASE 1"/>
    <property type="match status" value="1"/>
</dbReference>
<dbReference type="AlphaFoldDB" id="A0A1A0HE39"/>
<dbReference type="GO" id="GO:0000215">
    <property type="term" value="F:tRNA 2'-phosphotransferase activity"/>
    <property type="evidence" value="ECO:0007669"/>
    <property type="project" value="UniProtKB-EC"/>
</dbReference>
<dbReference type="InterPro" id="IPR042081">
    <property type="entry name" value="RNA_2'-PTrans_C"/>
</dbReference>
<comment type="similarity">
    <text evidence="2">Belongs to the KptA/TPT1 family.</text>
</comment>
<evidence type="ECO:0000256" key="1">
    <source>
        <dbReference type="ARBA" id="ARBA00003343"/>
    </source>
</evidence>
<organism evidence="7 8">
    <name type="scientific">Metschnikowia bicuspidata var. bicuspidata NRRL YB-4993</name>
    <dbReference type="NCBI Taxonomy" id="869754"/>
    <lineage>
        <taxon>Eukaryota</taxon>
        <taxon>Fungi</taxon>
        <taxon>Dikarya</taxon>
        <taxon>Ascomycota</taxon>
        <taxon>Saccharomycotina</taxon>
        <taxon>Pichiomycetes</taxon>
        <taxon>Metschnikowiaceae</taxon>
        <taxon>Metschnikowia</taxon>
    </lineage>
</organism>
<name>A0A1A0HE39_9ASCO</name>
<dbReference type="SUPFAM" id="SSF56399">
    <property type="entry name" value="ADP-ribosylation"/>
    <property type="match status" value="1"/>
</dbReference>
<dbReference type="GO" id="GO:0005634">
    <property type="term" value="C:nucleus"/>
    <property type="evidence" value="ECO:0007669"/>
    <property type="project" value="EnsemblFungi"/>
</dbReference>
<evidence type="ECO:0000256" key="6">
    <source>
        <dbReference type="ARBA" id="ARBA00047949"/>
    </source>
</evidence>
<dbReference type="OrthoDB" id="419694at2759"/>
<comment type="function">
    <text evidence="1">Catalyzes the last step of tRNA splicing, the transfer of the splice junction 2'-phosphate from ligated tRNA to NAD to produce ADP-ribose 1''-2'' cyclic phosphate.</text>
</comment>
<keyword evidence="8" id="KW-1185">Reference proteome</keyword>
<comment type="caution">
    <text evidence="7">The sequence shown here is derived from an EMBL/GenBank/DDBJ whole genome shotgun (WGS) entry which is preliminary data.</text>
</comment>
<dbReference type="GeneID" id="30030236"/>
<reference evidence="7 8" key="1">
    <citation type="submission" date="2016-05" db="EMBL/GenBank/DDBJ databases">
        <title>Comparative genomics of biotechnologically important yeasts.</title>
        <authorList>
            <consortium name="DOE Joint Genome Institute"/>
            <person name="Riley R."/>
            <person name="Haridas S."/>
            <person name="Wolfe K.H."/>
            <person name="Lopes M.R."/>
            <person name="Hittinger C.T."/>
            <person name="Goker M."/>
            <person name="Salamov A."/>
            <person name="Wisecaver J."/>
            <person name="Long T.M."/>
            <person name="Aerts A.L."/>
            <person name="Barry K."/>
            <person name="Choi C."/>
            <person name="Clum A."/>
            <person name="Coughlan A.Y."/>
            <person name="Deshpande S."/>
            <person name="Douglass A.P."/>
            <person name="Hanson S.J."/>
            <person name="Klenk H.-P."/>
            <person name="LaButti K."/>
            <person name="Lapidus A."/>
            <person name="Lindquist E."/>
            <person name="Lipzen A."/>
            <person name="Meier-kolthoff J.P."/>
            <person name="Ohm R.A."/>
            <person name="Otillar R.P."/>
            <person name="Pangilinan J."/>
            <person name="Peng Y."/>
            <person name="Rokas A."/>
            <person name="Rosa C.A."/>
            <person name="Scheuner C."/>
            <person name="Sibirny A.A."/>
            <person name="Slot J.C."/>
            <person name="Stielow J.B."/>
            <person name="Sun H."/>
            <person name="Kurtzman C.P."/>
            <person name="Blackwell M."/>
            <person name="Grigoriev I.V."/>
            <person name="Jeffries T.W."/>
        </authorList>
    </citation>
    <scope>NUCLEOTIDE SEQUENCE [LARGE SCALE GENOMIC DNA]</scope>
    <source>
        <strain evidence="7 8">NRRL YB-4993</strain>
    </source>
</reference>
<dbReference type="Gene3D" id="3.20.170.30">
    <property type="match status" value="1"/>
</dbReference>